<dbReference type="GO" id="GO:0048015">
    <property type="term" value="P:phosphatidylinositol-mediated signaling"/>
    <property type="evidence" value="ECO:0007669"/>
    <property type="project" value="TreeGrafter"/>
</dbReference>
<dbReference type="InterPro" id="IPR015433">
    <property type="entry name" value="PI3/4_kinase"/>
</dbReference>
<dbReference type="InterPro" id="IPR018936">
    <property type="entry name" value="PI3/4_kinase_CS"/>
</dbReference>
<reference evidence="7" key="1">
    <citation type="journal article" date="2023" name="Mol. Biol. Evol.">
        <title>Third-Generation Sequencing Reveals the Adaptive Role of the Epigenome in Three Deep-Sea Polychaetes.</title>
        <authorList>
            <person name="Perez M."/>
            <person name="Aroh O."/>
            <person name="Sun Y."/>
            <person name="Lan Y."/>
            <person name="Juniper S.K."/>
            <person name="Young C.R."/>
            <person name="Angers B."/>
            <person name="Qian P.Y."/>
        </authorList>
    </citation>
    <scope>NUCLEOTIDE SEQUENCE</scope>
    <source>
        <strain evidence="7">R07B-5</strain>
    </source>
</reference>
<proteinExistence type="inferred from homology"/>
<dbReference type="GO" id="GO:0046854">
    <property type="term" value="P:phosphatidylinositol phosphate biosynthetic process"/>
    <property type="evidence" value="ECO:0007669"/>
    <property type="project" value="InterPro"/>
</dbReference>
<evidence type="ECO:0000259" key="6">
    <source>
        <dbReference type="PROSITE" id="PS51545"/>
    </source>
</evidence>
<dbReference type="SUPFAM" id="SSF48371">
    <property type="entry name" value="ARM repeat"/>
    <property type="match status" value="2"/>
</dbReference>
<dbReference type="PROSITE" id="PS51545">
    <property type="entry name" value="PIK_HELICAL"/>
    <property type="match status" value="1"/>
</dbReference>
<dbReference type="FunFam" id="3.30.1010.10:FF:000009">
    <property type="entry name" value="Phosphatidylinositol 4-kinase, catalytic, alpha"/>
    <property type="match status" value="1"/>
</dbReference>
<organism evidence="7 8">
    <name type="scientific">Ridgeia piscesae</name>
    <name type="common">Tubeworm</name>
    <dbReference type="NCBI Taxonomy" id="27915"/>
    <lineage>
        <taxon>Eukaryota</taxon>
        <taxon>Metazoa</taxon>
        <taxon>Spiralia</taxon>
        <taxon>Lophotrochozoa</taxon>
        <taxon>Annelida</taxon>
        <taxon>Polychaeta</taxon>
        <taxon>Sedentaria</taxon>
        <taxon>Canalipalpata</taxon>
        <taxon>Sabellida</taxon>
        <taxon>Siboglinidae</taxon>
        <taxon>Ridgeia</taxon>
    </lineage>
</organism>
<dbReference type="GO" id="GO:0004430">
    <property type="term" value="F:1-phosphatidylinositol 4-kinase activity"/>
    <property type="evidence" value="ECO:0007669"/>
    <property type="project" value="UniProtKB-EC"/>
</dbReference>
<evidence type="ECO:0000256" key="4">
    <source>
        <dbReference type="ARBA" id="ARBA00022777"/>
    </source>
</evidence>
<dbReference type="Gene3D" id="3.30.1010.10">
    <property type="entry name" value="Phosphatidylinositol 3-kinase Catalytic Subunit, Chain A, domain 4"/>
    <property type="match status" value="1"/>
</dbReference>
<comment type="caution">
    <text evidence="7">The sequence shown here is derived from an EMBL/GenBank/DDBJ whole genome shotgun (WGS) entry which is preliminary data.</text>
</comment>
<protein>
    <recommendedName>
        <fullName evidence="2">1-phosphatidylinositol 4-kinase</fullName>
        <ecNumber evidence="2">2.7.1.67</ecNumber>
    </recommendedName>
</protein>
<dbReference type="PROSITE" id="PS00915">
    <property type="entry name" value="PI3_4_KINASE_1"/>
    <property type="match status" value="1"/>
</dbReference>
<dbReference type="PANTHER" id="PTHR10048:SF15">
    <property type="entry name" value="PHOSPHATIDYLINOSITOL 4-KINASE ALPHA"/>
    <property type="match status" value="1"/>
</dbReference>
<evidence type="ECO:0000256" key="3">
    <source>
        <dbReference type="ARBA" id="ARBA00022679"/>
    </source>
</evidence>
<dbReference type="Gene3D" id="1.25.40.70">
    <property type="entry name" value="Phosphatidylinositol 3-kinase, accessory domain (PIK)"/>
    <property type="match status" value="2"/>
</dbReference>
<dbReference type="PROSITE" id="PS50290">
    <property type="entry name" value="PI3_4_KINASE_3"/>
    <property type="match status" value="1"/>
</dbReference>
<evidence type="ECO:0000313" key="8">
    <source>
        <dbReference type="Proteomes" id="UP001209878"/>
    </source>
</evidence>
<dbReference type="Pfam" id="PF00454">
    <property type="entry name" value="PI3_PI4_kinase"/>
    <property type="match status" value="1"/>
</dbReference>
<keyword evidence="4" id="KW-0418">Kinase</keyword>
<dbReference type="InterPro" id="IPR016024">
    <property type="entry name" value="ARM-type_fold"/>
</dbReference>
<dbReference type="AlphaFoldDB" id="A0AAD9KSI5"/>
<comment type="similarity">
    <text evidence="1">Belongs to the PI3/PI4-kinase family. Type III PI4K subfamily.</text>
</comment>
<keyword evidence="3" id="KW-0808">Transferase</keyword>
<dbReference type="Proteomes" id="UP001209878">
    <property type="component" value="Unassembled WGS sequence"/>
</dbReference>
<dbReference type="InterPro" id="IPR011009">
    <property type="entry name" value="Kinase-like_dom_sf"/>
</dbReference>
<dbReference type="InterPro" id="IPR001263">
    <property type="entry name" value="PI3K_accessory_dom"/>
</dbReference>
<dbReference type="EMBL" id="JAODUO010000644">
    <property type="protein sequence ID" value="KAK2176701.1"/>
    <property type="molecule type" value="Genomic_DNA"/>
</dbReference>
<name>A0AAD9KSI5_RIDPI</name>
<feature type="domain" description="PI3K/PI4K catalytic" evidence="5">
    <location>
        <begin position="454"/>
        <end position="535"/>
    </location>
</feature>
<evidence type="ECO:0000256" key="1">
    <source>
        <dbReference type="ARBA" id="ARBA00006209"/>
    </source>
</evidence>
<gene>
    <name evidence="7" type="ORF">NP493_644g02032</name>
</gene>
<dbReference type="GO" id="GO:0005886">
    <property type="term" value="C:plasma membrane"/>
    <property type="evidence" value="ECO:0007669"/>
    <property type="project" value="TreeGrafter"/>
</dbReference>
<sequence length="535" mass="60837">MYTCDLTICCRFKNSDALVKEVTRLVRLSPDCVSGIPAAVEYLATAHSVEADAPELTHLLTWSPVPPVVALSFFSRQFPPHPITAQFAVRVLSSYPPVSITVCGVGDNVHCVTVVCLLFDRRQHALCNRGDNVHCVTVVRLLFDRRQRALCNRGDNVHCVTVVRLLFDRRQRALCNRGDNVHCVTVVHLLFDRRQCALCNHGDNVHCVTVVRLLFDRRQCLLFDRRQCALCNRGDNVHCVTVVRLLFDRRQCALCNRGDNVDCVTVVCLLFHMRQCALCNRGVFAVSQETMLFYIPQLVQAVRYDTMGYVAEFILWTAQHSQLLAHQLIWNMKTNIFRDEESLQYDEQIGEQLENLIEQIKKSMTGAARQFYEREFDFFFQITDVSRIIKPVPKGPERKRGCLEALSKVELQPGCYIPSNPESVVLAIDYQSAVPMQSAAKAPYLARFQVKRCGINELEESGLKEGAVDDISPSNVYWQACIFKVGDDVRQDMLALQVISLFKNVVQQVGLDIYLMPYRVVATAPGVWDITYNEY</sequence>
<dbReference type="PANTHER" id="PTHR10048">
    <property type="entry name" value="PHOSPHATIDYLINOSITOL KINASE"/>
    <property type="match status" value="1"/>
</dbReference>
<dbReference type="SUPFAM" id="SSF56112">
    <property type="entry name" value="Protein kinase-like (PK-like)"/>
    <property type="match status" value="1"/>
</dbReference>
<dbReference type="InterPro" id="IPR000403">
    <property type="entry name" value="PI3/4_kinase_cat_dom"/>
</dbReference>
<evidence type="ECO:0000313" key="7">
    <source>
        <dbReference type="EMBL" id="KAK2176701.1"/>
    </source>
</evidence>
<evidence type="ECO:0000256" key="2">
    <source>
        <dbReference type="ARBA" id="ARBA00012169"/>
    </source>
</evidence>
<dbReference type="Pfam" id="PF00613">
    <property type="entry name" value="PI3Ka"/>
    <property type="match status" value="1"/>
</dbReference>
<dbReference type="InterPro" id="IPR042236">
    <property type="entry name" value="PI3K_accessory_sf"/>
</dbReference>
<accession>A0AAD9KSI5</accession>
<dbReference type="EC" id="2.7.1.67" evidence="2"/>
<feature type="domain" description="PIK helical" evidence="6">
    <location>
        <begin position="283"/>
        <end position="359"/>
    </location>
</feature>
<dbReference type="SMART" id="SM00145">
    <property type="entry name" value="PI3Ka"/>
    <property type="match status" value="1"/>
</dbReference>
<keyword evidence="8" id="KW-1185">Reference proteome</keyword>
<evidence type="ECO:0000259" key="5">
    <source>
        <dbReference type="PROSITE" id="PS50290"/>
    </source>
</evidence>
<dbReference type="GO" id="GO:0005737">
    <property type="term" value="C:cytoplasm"/>
    <property type="evidence" value="ECO:0007669"/>
    <property type="project" value="TreeGrafter"/>
</dbReference>